<dbReference type="CDD" id="cd04178">
    <property type="entry name" value="Nucleostemin_like"/>
    <property type="match status" value="1"/>
</dbReference>
<dbReference type="PANTHER" id="PTHR11089:SF30">
    <property type="entry name" value="GUANINE NUCLEOTIDE-BINDING PROTEIN-LIKE 3 HOMOLOG"/>
    <property type="match status" value="1"/>
</dbReference>
<name>A0A0D8Y397_DICVI</name>
<dbReference type="Gene3D" id="3.40.50.300">
    <property type="entry name" value="P-loop containing nucleotide triphosphate hydrolases"/>
    <property type="match status" value="1"/>
</dbReference>
<dbReference type="FunFam" id="1.10.1580.10:FF:000002">
    <property type="entry name" value="Guanine nucleotide-binding protein-like 3 (nucleolar)-like"/>
    <property type="match status" value="1"/>
</dbReference>
<evidence type="ECO:0000256" key="7">
    <source>
        <dbReference type="SAM" id="Coils"/>
    </source>
</evidence>
<sequence length="563" mass="62974">MAKYCLKKPSKRLSCAKRYKIEKKVREHNRKVRKEAKKLGRKKKKEKRITVPSSCPFKEEILLEAEKARDRLKSRAEAKKRMAQQNRAKKRDDQTLTDLHALAAKAAKEGEIFEKTQSSECGGVEEFTPSNIKSIKAHASEVRKMIESADVIIQVLDARDPLGSRSASVEQQVIDSGKRLVLLLNKSYDFQIDLVPKENVAKWLKYLRTQLPTIAFKASIQEQNTKIGRFLNSNLNNSSSSKCIGADIVMKLLGNYCRNKEIRTSIRVGVVGFPNVGKSSVINSLKRKRACSVGAAPGVTKEIQEVELDKHIRLIDSPGVVLVDSKDLDPVEVALKNVVSVDSLVDYIAPISAILRRCSKQMLMLHYIIPEFNSTEQFLALVARKLGRLKKGARPDINAAAKHVLKQWNNGKLRYYTHPPEDASSKPGSETTISAEIVSQFSKEFDIDAIEEDMRQLVEGLPMDNDATFVPYNSSNEDENENTEEMDVDQSSLTVTVDSGRTKKSNDGVCDIEKPALPTSLEIDGNVQINSVIKKALKKKKRAARKQNKRAEKLAEAMDTASI</sequence>
<dbReference type="InterPro" id="IPR027417">
    <property type="entry name" value="P-loop_NTPase"/>
</dbReference>
<evidence type="ECO:0000256" key="8">
    <source>
        <dbReference type="SAM" id="MobiDB-lite"/>
    </source>
</evidence>
<dbReference type="InterPro" id="IPR023179">
    <property type="entry name" value="GTP-bd_ortho_bundle_sf"/>
</dbReference>
<accession>A0A0D8Y397</accession>
<dbReference type="GO" id="GO:0005525">
    <property type="term" value="F:GTP binding"/>
    <property type="evidence" value="ECO:0007669"/>
    <property type="project" value="UniProtKB-KW"/>
</dbReference>
<evidence type="ECO:0000259" key="9">
    <source>
        <dbReference type="PROSITE" id="PS51721"/>
    </source>
</evidence>
<protein>
    <recommendedName>
        <fullName evidence="6">Guanine nucleotide-binding protein-like 3 homolog</fullName>
    </recommendedName>
</protein>
<dbReference type="Pfam" id="PF01926">
    <property type="entry name" value="MMR_HSR1"/>
    <property type="match status" value="1"/>
</dbReference>
<dbReference type="InterPro" id="IPR030378">
    <property type="entry name" value="G_CP_dom"/>
</dbReference>
<keyword evidence="2" id="KW-0547">Nucleotide-binding</keyword>
<feature type="compositionally biased region" description="Basic residues" evidence="8">
    <location>
        <begin position="29"/>
        <end position="47"/>
    </location>
</feature>
<evidence type="ECO:0000256" key="1">
    <source>
        <dbReference type="ARBA" id="ARBA00004123"/>
    </source>
</evidence>
<evidence type="ECO:0000256" key="5">
    <source>
        <dbReference type="ARBA" id="ARBA00023242"/>
    </source>
</evidence>
<comment type="subcellular location">
    <subcellularLocation>
        <location evidence="1">Nucleus</location>
    </subcellularLocation>
</comment>
<dbReference type="FunFam" id="3.40.50.300:FF:000493">
    <property type="entry name" value="Guanine nucleotide-binding protein-like 3-like protein"/>
    <property type="match status" value="1"/>
</dbReference>
<evidence type="ECO:0000313" key="10">
    <source>
        <dbReference type="EMBL" id="KJH51328.1"/>
    </source>
</evidence>
<keyword evidence="5" id="KW-0539">Nucleus</keyword>
<dbReference type="InterPro" id="IPR006073">
    <property type="entry name" value="GTP-bd"/>
</dbReference>
<dbReference type="Gene3D" id="1.10.1580.10">
    <property type="match status" value="1"/>
</dbReference>
<evidence type="ECO:0000256" key="2">
    <source>
        <dbReference type="ARBA" id="ARBA00022741"/>
    </source>
</evidence>
<feature type="coiled-coil region" evidence="7">
    <location>
        <begin position="62"/>
        <end position="93"/>
    </location>
</feature>
<evidence type="ECO:0000256" key="4">
    <source>
        <dbReference type="ARBA" id="ARBA00023134"/>
    </source>
</evidence>
<organism evidence="10 11">
    <name type="scientific">Dictyocaulus viviparus</name>
    <name type="common">Bovine lungworm</name>
    <dbReference type="NCBI Taxonomy" id="29172"/>
    <lineage>
        <taxon>Eukaryota</taxon>
        <taxon>Metazoa</taxon>
        <taxon>Ecdysozoa</taxon>
        <taxon>Nematoda</taxon>
        <taxon>Chromadorea</taxon>
        <taxon>Rhabditida</taxon>
        <taxon>Rhabditina</taxon>
        <taxon>Rhabditomorpha</taxon>
        <taxon>Strongyloidea</taxon>
        <taxon>Metastrongylidae</taxon>
        <taxon>Dictyocaulus</taxon>
    </lineage>
</organism>
<dbReference type="GO" id="GO:0005730">
    <property type="term" value="C:nucleolus"/>
    <property type="evidence" value="ECO:0007669"/>
    <property type="project" value="TreeGrafter"/>
</dbReference>
<reference evidence="10 11" key="1">
    <citation type="submission" date="2013-11" db="EMBL/GenBank/DDBJ databases">
        <title>Draft genome of the bovine lungworm Dictyocaulus viviparus.</title>
        <authorList>
            <person name="Mitreva M."/>
        </authorList>
    </citation>
    <scope>NUCLEOTIDE SEQUENCE [LARGE SCALE GENOMIC DNA]</scope>
    <source>
        <strain evidence="10 11">HannoverDv2000</strain>
    </source>
</reference>
<dbReference type="STRING" id="29172.A0A0D8Y397"/>
<reference evidence="11" key="2">
    <citation type="journal article" date="2016" name="Sci. Rep.">
        <title>Dictyocaulus viviparus genome, variome and transcriptome elucidate lungworm biology and support future intervention.</title>
        <authorList>
            <person name="McNulty S.N."/>
            <person name="Strube C."/>
            <person name="Rosa B.A."/>
            <person name="Martin J.C."/>
            <person name="Tyagi R."/>
            <person name="Choi Y.J."/>
            <person name="Wang Q."/>
            <person name="Hallsworth Pepin K."/>
            <person name="Zhang X."/>
            <person name="Ozersky P."/>
            <person name="Wilson R.K."/>
            <person name="Sternberg P.W."/>
            <person name="Gasser R.B."/>
            <person name="Mitreva M."/>
        </authorList>
    </citation>
    <scope>NUCLEOTIDE SEQUENCE [LARGE SCALE GENOMIC DNA]</scope>
    <source>
        <strain evidence="11">HannoverDv2000</strain>
    </source>
</reference>
<dbReference type="InterPro" id="IPR050755">
    <property type="entry name" value="TRAFAC_YlqF/YawG_RiboMat"/>
</dbReference>
<dbReference type="Proteomes" id="UP000053766">
    <property type="component" value="Unassembled WGS sequence"/>
</dbReference>
<dbReference type="PANTHER" id="PTHR11089">
    <property type="entry name" value="GTP-BINDING PROTEIN-RELATED"/>
    <property type="match status" value="1"/>
</dbReference>
<evidence type="ECO:0000313" key="11">
    <source>
        <dbReference type="Proteomes" id="UP000053766"/>
    </source>
</evidence>
<dbReference type="SUPFAM" id="SSF52540">
    <property type="entry name" value="P-loop containing nucleoside triphosphate hydrolases"/>
    <property type="match status" value="1"/>
</dbReference>
<proteinExistence type="predicted"/>
<dbReference type="InterPro" id="IPR014813">
    <property type="entry name" value="Gnl3_N_dom"/>
</dbReference>
<dbReference type="PRINTS" id="PR00326">
    <property type="entry name" value="GTP1OBG"/>
</dbReference>
<dbReference type="AlphaFoldDB" id="A0A0D8Y397"/>
<feature type="domain" description="CP-type G" evidence="9">
    <location>
        <begin position="139"/>
        <end position="323"/>
    </location>
</feature>
<keyword evidence="11" id="KW-1185">Reference proteome</keyword>
<dbReference type="EMBL" id="KN716186">
    <property type="protein sequence ID" value="KJH51328.1"/>
    <property type="molecule type" value="Genomic_DNA"/>
</dbReference>
<keyword evidence="4" id="KW-0342">GTP-binding</keyword>
<evidence type="ECO:0000256" key="6">
    <source>
        <dbReference type="ARBA" id="ARBA00069022"/>
    </source>
</evidence>
<keyword evidence="3 7" id="KW-0175">Coiled coil</keyword>
<dbReference type="OrthoDB" id="444945at2759"/>
<dbReference type="Pfam" id="PF08701">
    <property type="entry name" value="GN3L_Grn1"/>
    <property type="match status" value="1"/>
</dbReference>
<evidence type="ECO:0000256" key="3">
    <source>
        <dbReference type="ARBA" id="ARBA00023054"/>
    </source>
</evidence>
<dbReference type="PROSITE" id="PS51721">
    <property type="entry name" value="G_CP"/>
    <property type="match status" value="1"/>
</dbReference>
<feature type="region of interest" description="Disordered" evidence="8">
    <location>
        <begin position="541"/>
        <end position="563"/>
    </location>
</feature>
<gene>
    <name evidence="10" type="ORF">DICVIV_02531</name>
</gene>
<feature type="region of interest" description="Disordered" evidence="8">
    <location>
        <begin position="29"/>
        <end position="51"/>
    </location>
</feature>